<evidence type="ECO:0000313" key="3">
    <source>
        <dbReference type="EMBL" id="EKB50360.1"/>
    </source>
</evidence>
<feature type="domain" description="Glycosyl hydrolase family 13 catalytic" evidence="2">
    <location>
        <begin position="399"/>
        <end position="753"/>
    </location>
</feature>
<dbReference type="SUPFAM" id="SSF51445">
    <property type="entry name" value="(Trans)glycosidases"/>
    <property type="match status" value="1"/>
</dbReference>
<reference evidence="3 4" key="1">
    <citation type="journal article" date="2012" name="J. Bacteriol.">
        <title>Draft Genome Sequence of Cecembia lonarensis Strain LW9T, Isolated from Lonar Lake, a Haloalkaline Lake in India.</title>
        <authorList>
            <person name="Shivaji S."/>
            <person name="Ara S."/>
            <person name="Singh A."/>
            <person name="Pinnaka A.K."/>
        </authorList>
    </citation>
    <scope>NUCLEOTIDE SEQUENCE [LARGE SCALE GENOMIC DNA]</scope>
    <source>
        <strain evidence="3 4">LW9</strain>
    </source>
</reference>
<dbReference type="SMART" id="SM00642">
    <property type="entry name" value="Aamy"/>
    <property type="match status" value="1"/>
</dbReference>
<comment type="similarity">
    <text evidence="1">Belongs to the glycosyl hydrolase 13 family.</text>
</comment>
<dbReference type="InterPro" id="IPR026444">
    <property type="entry name" value="Secre_tail"/>
</dbReference>
<dbReference type="Gene3D" id="2.60.40.10">
    <property type="entry name" value="Immunoglobulins"/>
    <property type="match status" value="1"/>
</dbReference>
<dbReference type="PANTHER" id="PTHR43002">
    <property type="entry name" value="GLYCOGEN DEBRANCHING ENZYME"/>
    <property type="match status" value="1"/>
</dbReference>
<accession>K1L1U0</accession>
<dbReference type="PATRIC" id="fig|1225176.3.peg.1137"/>
<gene>
    <name evidence="3" type="primary">treZ</name>
    <name evidence="3" type="ORF">B879_01068</name>
</gene>
<dbReference type="Proteomes" id="UP000004478">
    <property type="component" value="Unassembled WGS sequence"/>
</dbReference>
<protein>
    <submittedName>
        <fullName evidence="3">Malto-oligosyltrehalose trehalohydrolase</fullName>
        <ecNumber evidence="3">3.2.1.141</ecNumber>
    </submittedName>
</protein>
<dbReference type="InterPro" id="IPR014756">
    <property type="entry name" value="Ig_E-set"/>
</dbReference>
<dbReference type="EC" id="3.2.1.141" evidence="3"/>
<dbReference type="Pfam" id="PF18962">
    <property type="entry name" value="Por_Secre_tail"/>
    <property type="match status" value="1"/>
</dbReference>
<dbReference type="Pfam" id="PF00128">
    <property type="entry name" value="Alpha-amylase"/>
    <property type="match status" value="2"/>
</dbReference>
<evidence type="ECO:0000313" key="4">
    <source>
        <dbReference type="Proteomes" id="UP000004478"/>
    </source>
</evidence>
<dbReference type="Pfam" id="PF16328">
    <property type="entry name" value="DUF4961"/>
    <property type="match status" value="1"/>
</dbReference>
<dbReference type="InterPro" id="IPR013783">
    <property type="entry name" value="Ig-like_fold"/>
</dbReference>
<keyword evidence="3" id="KW-0326">Glycosidase</keyword>
<evidence type="ECO:0000259" key="2">
    <source>
        <dbReference type="SMART" id="SM00642"/>
    </source>
</evidence>
<dbReference type="AlphaFoldDB" id="K1L1U0"/>
<dbReference type="EMBL" id="AMGM01000010">
    <property type="protein sequence ID" value="EKB50360.1"/>
    <property type="molecule type" value="Genomic_DNA"/>
</dbReference>
<dbReference type="CDD" id="cd11350">
    <property type="entry name" value="AmyAc_4"/>
    <property type="match status" value="1"/>
</dbReference>
<evidence type="ECO:0000256" key="1">
    <source>
        <dbReference type="ARBA" id="ARBA00008061"/>
    </source>
</evidence>
<dbReference type="InterPro" id="IPR032522">
    <property type="entry name" value="DUF4961"/>
</dbReference>
<name>K1L1U0_CECL9</name>
<organism evidence="3 4">
    <name type="scientific">Cecembia lonarensis (strain CCUG 58316 / KCTC 22772 / LW9)</name>
    <dbReference type="NCBI Taxonomy" id="1225176"/>
    <lineage>
        <taxon>Bacteria</taxon>
        <taxon>Pseudomonadati</taxon>
        <taxon>Bacteroidota</taxon>
        <taxon>Cytophagia</taxon>
        <taxon>Cytophagales</taxon>
        <taxon>Cyclobacteriaceae</taxon>
        <taxon>Cecembia</taxon>
    </lineage>
</organism>
<keyword evidence="4" id="KW-1185">Reference proteome</keyword>
<dbReference type="GO" id="GO:0005975">
    <property type="term" value="P:carbohydrate metabolic process"/>
    <property type="evidence" value="ECO:0007669"/>
    <property type="project" value="InterPro"/>
</dbReference>
<dbReference type="NCBIfam" id="TIGR04183">
    <property type="entry name" value="Por_Secre_tail"/>
    <property type="match status" value="1"/>
</dbReference>
<dbReference type="GO" id="GO:0033942">
    <property type="term" value="F:4-alpha-D-(1-&gt;4)-alpha-D-glucanotrehalose trehalohydrolase activity"/>
    <property type="evidence" value="ECO:0007669"/>
    <property type="project" value="UniProtKB-EC"/>
</dbReference>
<proteinExistence type="inferred from homology"/>
<dbReference type="InterPro" id="IPR006047">
    <property type="entry name" value="GH13_cat_dom"/>
</dbReference>
<sequence length="944" mass="109201">MAFFFHYYPVIFRIMKKISSSFLLFFIFLQTLSFAQVTTIPGFPRAVDNIKIIYDATRGTSGLQGVDQVYIHIGAVTESPTSISWSIVPTQWGVDDPKARMTKVEGEENIWEFELVPEDFFDVPAGQTIYRLGIVFRNIDGNREGKDDRNQDFFVNLAQGFQVAFERPASSSTLLEIGENQNIDIISTGNASLNISINGTEVAAATGVDRLSYVFEAVEIGAYEIKAQASAGEDESEATINISVVGPSPKADLPAGVLKGINYLSDTEAVLVLEAPNKKNAFLIGDFNGWEISLDYQMNQTPDREMFWFHLKDLIPGEEYIFQYLVDGDIRIGDPYADKVSDPFLDNEIIQQNRYPGLKPFPQGKTSFQATFLQTAQEPYEWKYLEYNKPAPEELVVYELLVRDFDERRTFKAVVERLDYLKDLGINAIELLPVKEFEGNISWGYNPSFFFAVDKFYGPKNHLKELIDEAHKRDMVVILDQVLNHAFGQSPYVRLYNDGDFGPPTEDNPWLNRVARHPFNVGYDFNHESPYTKAFVDSVNNYWLTEYKVDGFRFDLSKGFTQFDSGDDVGLWSQRDESRITIWKNIYDQIRKDHPDAYIILEHFADNSEERELADYGMMFWGNLNFDFREMAKGGSRNFDWGFYQTRGWSKNNLVSYMESHDEERTMWETLTWGQTSPVNLRQLSNAVNRNQLLAAFFFAIPGPKMLWQFEEFGYDLELNNDRLGIKPTRWEYLDNPERQRLWRLYQAMIKLKKEQNAFNKPQNAILNLTQTLKTIRLVDDDFQVLLFGNFGLTDINNANLTFPNPGKWYNYFTGEEIDVVGNSKTFRLRPNEFFLFTNQRLNKPEGKILMEDLITSFGPEEMKSDEFKIYPVPASNYVRVGLPKDYINFNYRVIDVTGSVLKEALFDGQDDILQIDLKDFKAGLYIFEIFDNRQVIRKRFIKH</sequence>
<dbReference type="Gene3D" id="3.20.20.80">
    <property type="entry name" value="Glycosidases"/>
    <property type="match status" value="1"/>
</dbReference>
<keyword evidence="3" id="KW-0378">Hydrolase</keyword>
<comment type="caution">
    <text evidence="3">The sequence shown here is derived from an EMBL/GenBank/DDBJ whole genome shotgun (WGS) entry which is preliminary data.</text>
</comment>
<dbReference type="InterPro" id="IPR017853">
    <property type="entry name" value="GH"/>
</dbReference>
<dbReference type="SUPFAM" id="SSF81296">
    <property type="entry name" value="E set domains"/>
    <property type="match status" value="1"/>
</dbReference>